<dbReference type="InParanoid" id="A0A5J5EQS9"/>
<dbReference type="Proteomes" id="UP000326924">
    <property type="component" value="Unassembled WGS sequence"/>
</dbReference>
<organism evidence="2 3">
    <name type="scientific">Sphaerosporella brunnea</name>
    <dbReference type="NCBI Taxonomy" id="1250544"/>
    <lineage>
        <taxon>Eukaryota</taxon>
        <taxon>Fungi</taxon>
        <taxon>Dikarya</taxon>
        <taxon>Ascomycota</taxon>
        <taxon>Pezizomycotina</taxon>
        <taxon>Pezizomycetes</taxon>
        <taxon>Pezizales</taxon>
        <taxon>Pyronemataceae</taxon>
        <taxon>Sphaerosporella</taxon>
    </lineage>
</organism>
<evidence type="ECO:0000256" key="1">
    <source>
        <dbReference type="SAM" id="MobiDB-lite"/>
    </source>
</evidence>
<evidence type="ECO:0000313" key="2">
    <source>
        <dbReference type="EMBL" id="KAA8898835.1"/>
    </source>
</evidence>
<comment type="caution">
    <text evidence="2">The sequence shown here is derived from an EMBL/GenBank/DDBJ whole genome shotgun (WGS) entry which is preliminary data.</text>
</comment>
<dbReference type="EMBL" id="VXIS01000177">
    <property type="protein sequence ID" value="KAA8898835.1"/>
    <property type="molecule type" value="Genomic_DNA"/>
</dbReference>
<sequence length="433" mass="48517">MSGIRPILQPQSRSGTIFSFTPTQDQIREPLKATTASPETVRLAVAKATVYPALPKFRPSTSTPLSSFQGVRRTVIDLPSRFVLITDGDMRVQLIHKEKTIECTVNSHILKRTSIVFSVMLSKDRFKEGTELSQSTEKAELYTLKLHDDDAPAMLDILKALHYWSREVPERIAVQDLVSIAELSEKYDLYEALYPWTQLWMPHVKHLAYKPGYEHWLLIAWAFREKEVFRELSRTVILEWTAAGLSLHPSLPDSVVEKIHARREGTIDSILAICTAYIKRYSAFDVARIGCKRRNQACETLMYGALMKCLSSVALTPDHHSAAKALSVKEIVGKLHSLGGKIFNFVRDALCTPEFPGGNASASARCGVHGQKEMCPGSTFHVECSFLPSMLEEVNKVVENLQGLDIDEFESRKVNGTIPTSEVQAVRSDERNG</sequence>
<evidence type="ECO:0008006" key="4">
    <source>
        <dbReference type="Google" id="ProtNLM"/>
    </source>
</evidence>
<dbReference type="OrthoDB" id="5275938at2759"/>
<gene>
    <name evidence="2" type="ORF">FN846DRAFT_800027</name>
</gene>
<dbReference type="AlphaFoldDB" id="A0A5J5EQS9"/>
<reference evidence="2 3" key="1">
    <citation type="submission" date="2019-09" db="EMBL/GenBank/DDBJ databases">
        <title>Draft genome of the ectomycorrhizal ascomycete Sphaerosporella brunnea.</title>
        <authorList>
            <consortium name="DOE Joint Genome Institute"/>
            <person name="Benucci G.M."/>
            <person name="Marozzi G."/>
            <person name="Antonielli L."/>
            <person name="Sanchez S."/>
            <person name="Marco P."/>
            <person name="Wang X."/>
            <person name="Falini L.B."/>
            <person name="Barry K."/>
            <person name="Haridas S."/>
            <person name="Lipzen A."/>
            <person name="Labutti K."/>
            <person name="Grigoriev I.V."/>
            <person name="Murat C."/>
            <person name="Martin F."/>
            <person name="Albertini E."/>
            <person name="Donnini D."/>
            <person name="Bonito G."/>
        </authorList>
    </citation>
    <scope>NUCLEOTIDE SEQUENCE [LARGE SCALE GENOMIC DNA]</scope>
    <source>
        <strain evidence="2 3">Sb_GMNB300</strain>
    </source>
</reference>
<name>A0A5J5EQS9_9PEZI</name>
<feature type="compositionally biased region" description="Polar residues" evidence="1">
    <location>
        <begin position="9"/>
        <end position="20"/>
    </location>
</feature>
<feature type="region of interest" description="Disordered" evidence="1">
    <location>
        <begin position="1"/>
        <end position="20"/>
    </location>
</feature>
<proteinExistence type="predicted"/>
<keyword evidence="3" id="KW-1185">Reference proteome</keyword>
<evidence type="ECO:0000313" key="3">
    <source>
        <dbReference type="Proteomes" id="UP000326924"/>
    </source>
</evidence>
<accession>A0A5J5EQS9</accession>
<protein>
    <recommendedName>
        <fullName evidence="4">BTB domain-containing protein</fullName>
    </recommendedName>
</protein>